<accession>A0A9W4SRW2</accession>
<name>A0A9W4SRW2_9GLOM</name>
<sequence>MAIIVEIIKIAVNMKEDMIVVQVKPRQEMDIVNTTEKNVIIVLKGNELRMGVVVTIVAESVVFQFLPEAIALITLNIVRIAQREYPNIMNVVMDVPRNINADILTVQLRNYGEYCREHAKKCEFDSCSTRINNYSSDHCSEHPPQVQARLYKKKKDDLQTELNNRPNVNVQEYNNLVQERDN</sequence>
<dbReference type="Proteomes" id="UP001153678">
    <property type="component" value="Unassembled WGS sequence"/>
</dbReference>
<evidence type="ECO:0000313" key="2">
    <source>
        <dbReference type="Proteomes" id="UP001153678"/>
    </source>
</evidence>
<gene>
    <name evidence="1" type="ORF">FWILDA_LOCUS8531</name>
</gene>
<protein>
    <submittedName>
        <fullName evidence="1">3478_t:CDS:1</fullName>
    </submittedName>
</protein>
<dbReference type="AlphaFoldDB" id="A0A9W4SRW2"/>
<evidence type="ECO:0000313" key="1">
    <source>
        <dbReference type="EMBL" id="CAI2178329.1"/>
    </source>
</evidence>
<proteinExistence type="predicted"/>
<comment type="caution">
    <text evidence="1">The sequence shown here is derived from an EMBL/GenBank/DDBJ whole genome shotgun (WGS) entry which is preliminary data.</text>
</comment>
<reference evidence="1" key="1">
    <citation type="submission" date="2022-08" db="EMBL/GenBank/DDBJ databases">
        <authorList>
            <person name="Kallberg Y."/>
            <person name="Tangrot J."/>
            <person name="Rosling A."/>
        </authorList>
    </citation>
    <scope>NUCLEOTIDE SEQUENCE</scope>
    <source>
        <strain evidence="1">Wild A</strain>
    </source>
</reference>
<keyword evidence="2" id="KW-1185">Reference proteome</keyword>
<organism evidence="1 2">
    <name type="scientific">Funneliformis geosporum</name>
    <dbReference type="NCBI Taxonomy" id="1117311"/>
    <lineage>
        <taxon>Eukaryota</taxon>
        <taxon>Fungi</taxon>
        <taxon>Fungi incertae sedis</taxon>
        <taxon>Mucoromycota</taxon>
        <taxon>Glomeromycotina</taxon>
        <taxon>Glomeromycetes</taxon>
        <taxon>Glomerales</taxon>
        <taxon>Glomeraceae</taxon>
        <taxon>Funneliformis</taxon>
    </lineage>
</organism>
<dbReference type="EMBL" id="CAMKVN010001836">
    <property type="protein sequence ID" value="CAI2178329.1"/>
    <property type="molecule type" value="Genomic_DNA"/>
</dbReference>